<protein>
    <recommendedName>
        <fullName evidence="3">FHA domain-containing protein</fullName>
    </recommendedName>
</protein>
<feature type="region of interest" description="Disordered" evidence="2">
    <location>
        <begin position="1100"/>
        <end position="1122"/>
    </location>
</feature>
<evidence type="ECO:0000313" key="5">
    <source>
        <dbReference type="Proteomes" id="UP001497512"/>
    </source>
</evidence>
<dbReference type="InterPro" id="IPR008984">
    <property type="entry name" value="SMAD_FHA_dom_sf"/>
</dbReference>
<feature type="compositionally biased region" description="Acidic residues" evidence="2">
    <location>
        <begin position="987"/>
        <end position="996"/>
    </location>
</feature>
<proteinExistence type="predicted"/>
<feature type="compositionally biased region" description="Basic and acidic residues" evidence="2">
    <location>
        <begin position="1100"/>
        <end position="1112"/>
    </location>
</feature>
<evidence type="ECO:0000256" key="2">
    <source>
        <dbReference type="SAM" id="MobiDB-lite"/>
    </source>
</evidence>
<feature type="compositionally biased region" description="Basic and acidic residues" evidence="2">
    <location>
        <begin position="904"/>
        <end position="923"/>
    </location>
</feature>
<evidence type="ECO:0000256" key="1">
    <source>
        <dbReference type="SAM" id="Coils"/>
    </source>
</evidence>
<feature type="region of interest" description="Disordered" evidence="2">
    <location>
        <begin position="648"/>
        <end position="692"/>
    </location>
</feature>
<dbReference type="Pfam" id="PF00498">
    <property type="entry name" value="FHA"/>
    <property type="match status" value="1"/>
</dbReference>
<feature type="coiled-coil region" evidence="1">
    <location>
        <begin position="261"/>
        <end position="288"/>
    </location>
</feature>
<dbReference type="PANTHER" id="PTHR47458:SF1">
    <property type="entry name" value="SMAD_FHA DOMAIN-CONTAINING PROTEIN"/>
    <property type="match status" value="1"/>
</dbReference>
<feature type="compositionally biased region" description="Basic and acidic residues" evidence="2">
    <location>
        <begin position="658"/>
        <end position="668"/>
    </location>
</feature>
<evidence type="ECO:0000313" key="4">
    <source>
        <dbReference type="EMBL" id="CAK9236566.1"/>
    </source>
</evidence>
<name>A0ABP0V2D9_9BRYO</name>
<evidence type="ECO:0000259" key="3">
    <source>
        <dbReference type="PROSITE" id="PS50006"/>
    </source>
</evidence>
<feature type="region of interest" description="Disordered" evidence="2">
    <location>
        <begin position="234"/>
        <end position="258"/>
    </location>
</feature>
<feature type="region of interest" description="Disordered" evidence="2">
    <location>
        <begin position="976"/>
        <end position="1014"/>
    </location>
</feature>
<feature type="region of interest" description="Disordered" evidence="2">
    <location>
        <begin position="834"/>
        <end position="854"/>
    </location>
</feature>
<dbReference type="Proteomes" id="UP001497512">
    <property type="component" value="Chromosome 9"/>
</dbReference>
<organism evidence="4 5">
    <name type="scientific">Sphagnum troendelagicum</name>
    <dbReference type="NCBI Taxonomy" id="128251"/>
    <lineage>
        <taxon>Eukaryota</taxon>
        <taxon>Viridiplantae</taxon>
        <taxon>Streptophyta</taxon>
        <taxon>Embryophyta</taxon>
        <taxon>Bryophyta</taxon>
        <taxon>Sphagnophytina</taxon>
        <taxon>Sphagnopsida</taxon>
        <taxon>Sphagnales</taxon>
        <taxon>Sphagnaceae</taxon>
        <taxon>Sphagnum</taxon>
    </lineage>
</organism>
<keyword evidence="1" id="KW-0175">Coiled coil</keyword>
<dbReference type="PANTHER" id="PTHR47458">
    <property type="entry name" value="SMAD/FHA DOMAIN-CONTAINING PROTEIN"/>
    <property type="match status" value="1"/>
</dbReference>
<feature type="region of interest" description="Disordered" evidence="2">
    <location>
        <begin position="578"/>
        <end position="620"/>
    </location>
</feature>
<dbReference type="SMART" id="SM00240">
    <property type="entry name" value="FHA"/>
    <property type="match status" value="1"/>
</dbReference>
<feature type="region of interest" description="Disordered" evidence="2">
    <location>
        <begin position="376"/>
        <end position="395"/>
    </location>
</feature>
<feature type="region of interest" description="Disordered" evidence="2">
    <location>
        <begin position="902"/>
        <end position="958"/>
    </location>
</feature>
<feature type="domain" description="FHA" evidence="3">
    <location>
        <begin position="106"/>
        <end position="174"/>
    </location>
</feature>
<feature type="compositionally biased region" description="Polar residues" evidence="2">
    <location>
        <begin position="937"/>
        <end position="946"/>
    </location>
</feature>
<dbReference type="InterPro" id="IPR000253">
    <property type="entry name" value="FHA_dom"/>
</dbReference>
<dbReference type="Gene3D" id="2.60.200.20">
    <property type="match status" value="1"/>
</dbReference>
<dbReference type="SUPFAM" id="SSF49879">
    <property type="entry name" value="SMAD/FHA domain"/>
    <property type="match status" value="1"/>
</dbReference>
<accession>A0ABP0V2D9</accession>
<reference evidence="4" key="1">
    <citation type="submission" date="2024-02" db="EMBL/GenBank/DDBJ databases">
        <authorList>
            <consortium name="ELIXIR-Norway"/>
            <consortium name="Elixir Norway"/>
        </authorList>
    </citation>
    <scope>NUCLEOTIDE SEQUENCE</scope>
</reference>
<keyword evidence="5" id="KW-1185">Reference proteome</keyword>
<sequence length="1122" mass="123463">MDEAKHYHPAAAAGAGGVVEVDARAIMVQEVSAAAPASGDGENRGVVMSPSPLQKVPIFPKHDVKSMAQKVAAHPVSIVWGLLTAVSEKARARPQGTTIVLCGSEHILGRTVKEEVCRIESLNVSGTHCTISRRVCDADGKVQPLNHEFSPGDRVMICIKDSSSNGTFVNQQKLQRNGVEVELQHGDIVSLVGPPEHENAFAFVYRAVPTGTSMLGITLQNDPTEATRAAALKRKNTPSQCKRSRGLGTGGPDGPVSLNDVRRLQRSNEELRQQLEAHTLATEKLRSDYRASEAVHDAELKEVRASITQKYATQIEDMQVELSARAKELEESAAMFSHQQSTIEDLKQHLAVAAKSRLDAEEAIESHKGIIQELENRLEDERTQHSKDKAKAEAKSKADLDRVRIESAEELKHVLESAALQHKQQQDIILTLQESDKENRLAAENLRKKLDIERAAVVAAEEKGRRLEAQLQEERIHNVNSLNKLAEIEKDLQQACRVREDEKQKAREVAERKVADLELEMEVVFRDLALERQRLQGARERILLRETQMRAFHSTAAQVATLQQKQQEQLAAMLRTLEDGDDEKMKGEADTPSTSPYTTAKVDSPKCTPERNSAATKGAVEDPHSRFGMLKQVDSEAQSSHQRMAGDISKINPTNKSFGDESPMRTDSLHSVGDMSGASSSEGGHKMKSPVQHAVYGNGGDKQEWSDGETQEEDCMRYTGFLAAAVMDTQIETIPITTETMVGESTVCQNSIQCFSSNVSVLAEAGCTQLLDVEGTQGVWSGITSAIQAQCKKLHITGEPERQAASVVHEAEMVAYSPHVNCEVPAHGNEHLVKDSKEQDNCDEETQKYDDNDIAEKANLPYDEGKGEDQHRTIIWEQTTDQMSPKMNMGILEEPVDQQLKVSENSRRAGSEEDGCSRMHKGEQQGSLWLGRRDLQLNDSPNNETESQSRKEVESSQCAGDLRVSEVVGSWALYTPPATRGHAESSSNDDDADSMADETPRISEEGNQPDLASSQVDTNLLERAEARNPEHQHVAVNFPIADANIDDSQTSPTPSSMVNPEIQTLDGFHPWVAEVQSVVASPRNTSNFFPGFYNCHEVEEASCHESESREEGEIGNSAETKA</sequence>
<dbReference type="PROSITE" id="PS50006">
    <property type="entry name" value="FHA_DOMAIN"/>
    <property type="match status" value="1"/>
</dbReference>
<gene>
    <name evidence="4" type="ORF">CSSPTR1EN2_LOCUS22966</name>
</gene>
<dbReference type="EMBL" id="OZ019901">
    <property type="protein sequence ID" value="CAK9236566.1"/>
    <property type="molecule type" value="Genomic_DNA"/>
</dbReference>